<dbReference type="InterPro" id="IPR029050">
    <property type="entry name" value="Immunoprotect_excell_Ig-like"/>
</dbReference>
<sequence>MERPDRRTYLAAVAGSAVAIAGCFGDGPDDPSPADAENATDNSEAGDESDLDEDATNGDATDEDTDDADDTDDTDDTDETTTALEFDLGQQLEIGDLAIVVADSDVTDDVVDVDGDPLEVGSGAAVAVVDVATQYIDTGTDAGAAAVETVGDVLEMTLLVDEQPAEPLATPLSPPPTFEGARLAPGEVSRTAVGYEVDADVDTDALVLELEPVDASDAVMDPDSDADADTDAADGNDDDDTNGDSDNDNTEATSALVDLGTDRDESDMTVLEQELPDSLGFSEAAEHDGLTVTVDGLQHGNNLGGFMQSDEGHEIVAVSATVENTSTRDRDLTPAQVRLTDGFGWSQAAAPSVLRALADFDGVTIDAGETYDGTITYQIETGIDALYWVFDFGEWGTDRRESWQLR</sequence>
<feature type="domain" description="DUF4352" evidence="3">
    <location>
        <begin position="283"/>
        <end position="386"/>
    </location>
</feature>
<evidence type="ECO:0000256" key="1">
    <source>
        <dbReference type="ARBA" id="ARBA00022729"/>
    </source>
</evidence>
<feature type="region of interest" description="Disordered" evidence="2">
    <location>
        <begin position="213"/>
        <end position="251"/>
    </location>
</feature>
<keyword evidence="1" id="KW-0732">Signal</keyword>
<dbReference type="EMBL" id="AOIM01000036">
    <property type="protein sequence ID" value="ELY89529.1"/>
    <property type="molecule type" value="Genomic_DNA"/>
</dbReference>
<dbReference type="InterPro" id="IPR029051">
    <property type="entry name" value="DUF4352"/>
</dbReference>
<feature type="region of interest" description="Disordered" evidence="2">
    <location>
        <begin position="22"/>
        <end position="86"/>
    </location>
</feature>
<accession>L9ZT64</accession>
<organism evidence="4 5">
    <name type="scientific">Natrialba hulunbeirensis JCM 10989</name>
    <dbReference type="NCBI Taxonomy" id="1227493"/>
    <lineage>
        <taxon>Archaea</taxon>
        <taxon>Methanobacteriati</taxon>
        <taxon>Methanobacteriota</taxon>
        <taxon>Stenosarchaea group</taxon>
        <taxon>Halobacteria</taxon>
        <taxon>Halobacteriales</taxon>
        <taxon>Natrialbaceae</taxon>
        <taxon>Natrialba</taxon>
    </lineage>
</organism>
<name>L9ZT64_9EURY</name>
<dbReference type="Pfam" id="PF11611">
    <property type="entry name" value="DUF4352"/>
    <property type="match status" value="1"/>
</dbReference>
<protein>
    <recommendedName>
        <fullName evidence="3">DUF4352 domain-containing protein</fullName>
    </recommendedName>
</protein>
<gene>
    <name evidence="4" type="ORF">C483_13423</name>
</gene>
<reference evidence="4 5" key="1">
    <citation type="journal article" date="2014" name="PLoS Genet.">
        <title>Phylogenetically driven sequencing of extremely halophilic archaea reveals strategies for static and dynamic osmo-response.</title>
        <authorList>
            <person name="Becker E.A."/>
            <person name="Seitzer P.M."/>
            <person name="Tritt A."/>
            <person name="Larsen D."/>
            <person name="Krusor M."/>
            <person name="Yao A.I."/>
            <person name="Wu D."/>
            <person name="Madern D."/>
            <person name="Eisen J.A."/>
            <person name="Darling A.E."/>
            <person name="Facciotti M.T."/>
        </authorList>
    </citation>
    <scope>NUCLEOTIDE SEQUENCE [LARGE SCALE GENOMIC DNA]</scope>
    <source>
        <strain evidence="4 5">JCM 10989</strain>
    </source>
</reference>
<dbReference type="Gene3D" id="2.60.40.1240">
    <property type="match status" value="1"/>
</dbReference>
<feature type="compositionally biased region" description="Acidic residues" evidence="2">
    <location>
        <begin position="44"/>
        <end position="79"/>
    </location>
</feature>
<dbReference type="Proteomes" id="UP000011519">
    <property type="component" value="Unassembled WGS sequence"/>
</dbReference>
<evidence type="ECO:0000313" key="4">
    <source>
        <dbReference type="EMBL" id="ELY89529.1"/>
    </source>
</evidence>
<feature type="compositionally biased region" description="Acidic residues" evidence="2">
    <location>
        <begin position="220"/>
        <end position="249"/>
    </location>
</feature>
<evidence type="ECO:0000313" key="5">
    <source>
        <dbReference type="Proteomes" id="UP000011519"/>
    </source>
</evidence>
<evidence type="ECO:0000256" key="2">
    <source>
        <dbReference type="SAM" id="MobiDB-lite"/>
    </source>
</evidence>
<dbReference type="AlphaFoldDB" id="L9ZT64"/>
<proteinExistence type="predicted"/>
<evidence type="ECO:0000259" key="3">
    <source>
        <dbReference type="Pfam" id="PF11611"/>
    </source>
</evidence>
<dbReference type="OrthoDB" id="205884at2157"/>
<dbReference type="PROSITE" id="PS51257">
    <property type="entry name" value="PROKAR_LIPOPROTEIN"/>
    <property type="match status" value="1"/>
</dbReference>
<dbReference type="RefSeq" id="WP_006653854.1">
    <property type="nucleotide sequence ID" value="NZ_AOIM01000036.1"/>
</dbReference>
<dbReference type="PATRIC" id="fig|1227493.4.peg.2690"/>
<comment type="caution">
    <text evidence="4">The sequence shown here is derived from an EMBL/GenBank/DDBJ whole genome shotgun (WGS) entry which is preliminary data.</text>
</comment>
<keyword evidence="5" id="KW-1185">Reference proteome</keyword>